<dbReference type="InParanoid" id="B4N5D6"/>
<proteinExistence type="predicted"/>
<dbReference type="Pfam" id="PF15881">
    <property type="entry name" value="DUF4734"/>
    <property type="match status" value="1"/>
</dbReference>
<dbReference type="AlphaFoldDB" id="B4N5D6"/>
<dbReference type="Proteomes" id="UP000007798">
    <property type="component" value="Unassembled WGS sequence"/>
</dbReference>
<evidence type="ECO:0000259" key="2">
    <source>
        <dbReference type="SMART" id="SM00875"/>
    </source>
</evidence>
<keyword evidence="4" id="KW-1185">Reference proteome</keyword>
<gene>
    <name evidence="3" type="primary">Dwil\GK20552</name>
    <name evidence="3" type="ORF">Dwil_GK20552</name>
</gene>
<dbReference type="OrthoDB" id="6350321at2759"/>
<dbReference type="InterPro" id="IPR031750">
    <property type="entry name" value="DUF4734"/>
</dbReference>
<protein>
    <submittedName>
        <fullName evidence="3">GK20552</fullName>
    </submittedName>
</protein>
<name>B4N5D6_DROWI</name>
<organism evidence="4">
    <name type="scientific">Drosophila willistoni</name>
    <name type="common">Fruit fly</name>
    <dbReference type="NCBI Taxonomy" id="7260"/>
    <lineage>
        <taxon>Eukaryota</taxon>
        <taxon>Metazoa</taxon>
        <taxon>Ecdysozoa</taxon>
        <taxon>Arthropoda</taxon>
        <taxon>Hexapoda</taxon>
        <taxon>Insecta</taxon>
        <taxon>Pterygota</taxon>
        <taxon>Neoptera</taxon>
        <taxon>Endopterygota</taxon>
        <taxon>Diptera</taxon>
        <taxon>Brachycera</taxon>
        <taxon>Muscomorpha</taxon>
        <taxon>Ephydroidea</taxon>
        <taxon>Drosophilidae</taxon>
        <taxon>Drosophila</taxon>
        <taxon>Sophophora</taxon>
    </lineage>
</organism>
<evidence type="ECO:0000256" key="1">
    <source>
        <dbReference type="SAM" id="MobiDB-lite"/>
    </source>
</evidence>
<dbReference type="PANTHER" id="PTHR22667">
    <property type="entry name" value="AT01380P-RELATED"/>
    <property type="match status" value="1"/>
</dbReference>
<reference evidence="3 4" key="1">
    <citation type="journal article" date="2007" name="Nature">
        <title>Evolution of genes and genomes on the Drosophila phylogeny.</title>
        <authorList>
            <consortium name="Drosophila 12 Genomes Consortium"/>
            <person name="Clark A.G."/>
            <person name="Eisen M.B."/>
            <person name="Smith D.R."/>
            <person name="Bergman C.M."/>
            <person name="Oliver B."/>
            <person name="Markow T.A."/>
            <person name="Kaufman T.C."/>
            <person name="Kellis M."/>
            <person name="Gelbart W."/>
            <person name="Iyer V.N."/>
            <person name="Pollard D.A."/>
            <person name="Sackton T.B."/>
            <person name="Larracuente A.M."/>
            <person name="Singh N.D."/>
            <person name="Abad J.P."/>
            <person name="Abt D.N."/>
            <person name="Adryan B."/>
            <person name="Aguade M."/>
            <person name="Akashi H."/>
            <person name="Anderson W.W."/>
            <person name="Aquadro C.F."/>
            <person name="Ardell D.H."/>
            <person name="Arguello R."/>
            <person name="Artieri C.G."/>
            <person name="Barbash D.A."/>
            <person name="Barker D."/>
            <person name="Barsanti P."/>
            <person name="Batterham P."/>
            <person name="Batzoglou S."/>
            <person name="Begun D."/>
            <person name="Bhutkar A."/>
            <person name="Blanco E."/>
            <person name="Bosak S.A."/>
            <person name="Bradley R.K."/>
            <person name="Brand A.D."/>
            <person name="Brent M.R."/>
            <person name="Brooks A.N."/>
            <person name="Brown R.H."/>
            <person name="Butlin R.K."/>
            <person name="Caggese C."/>
            <person name="Calvi B.R."/>
            <person name="Bernardo de Carvalho A."/>
            <person name="Caspi A."/>
            <person name="Castrezana S."/>
            <person name="Celniker S.E."/>
            <person name="Chang J.L."/>
            <person name="Chapple C."/>
            <person name="Chatterji S."/>
            <person name="Chinwalla A."/>
            <person name="Civetta A."/>
            <person name="Clifton S.W."/>
            <person name="Comeron J.M."/>
            <person name="Costello J.C."/>
            <person name="Coyne J.A."/>
            <person name="Daub J."/>
            <person name="David R.G."/>
            <person name="Delcher A.L."/>
            <person name="Delehaunty K."/>
            <person name="Do C.B."/>
            <person name="Ebling H."/>
            <person name="Edwards K."/>
            <person name="Eickbush T."/>
            <person name="Evans J.D."/>
            <person name="Filipski A."/>
            <person name="Findeiss S."/>
            <person name="Freyhult E."/>
            <person name="Fulton L."/>
            <person name="Fulton R."/>
            <person name="Garcia A.C."/>
            <person name="Gardiner A."/>
            <person name="Garfield D.A."/>
            <person name="Garvin B.E."/>
            <person name="Gibson G."/>
            <person name="Gilbert D."/>
            <person name="Gnerre S."/>
            <person name="Godfrey J."/>
            <person name="Good R."/>
            <person name="Gotea V."/>
            <person name="Gravely B."/>
            <person name="Greenberg A.J."/>
            <person name="Griffiths-Jones S."/>
            <person name="Gross S."/>
            <person name="Guigo R."/>
            <person name="Gustafson E.A."/>
            <person name="Haerty W."/>
            <person name="Hahn M.W."/>
            <person name="Halligan D.L."/>
            <person name="Halpern A.L."/>
            <person name="Halter G.M."/>
            <person name="Han M.V."/>
            <person name="Heger A."/>
            <person name="Hillier L."/>
            <person name="Hinrichs A.S."/>
            <person name="Holmes I."/>
            <person name="Hoskins R.A."/>
            <person name="Hubisz M.J."/>
            <person name="Hultmark D."/>
            <person name="Huntley M.A."/>
            <person name="Jaffe D.B."/>
            <person name="Jagadeeshan S."/>
            <person name="Jeck W.R."/>
            <person name="Johnson J."/>
            <person name="Jones C.D."/>
            <person name="Jordan W.C."/>
            <person name="Karpen G.H."/>
            <person name="Kataoka E."/>
            <person name="Keightley P.D."/>
            <person name="Kheradpour P."/>
            <person name="Kirkness E.F."/>
            <person name="Koerich L.B."/>
            <person name="Kristiansen K."/>
            <person name="Kudrna D."/>
            <person name="Kulathinal R.J."/>
            <person name="Kumar S."/>
            <person name="Kwok R."/>
            <person name="Lander E."/>
            <person name="Langley C.H."/>
            <person name="Lapoint R."/>
            <person name="Lazzaro B.P."/>
            <person name="Lee S.J."/>
            <person name="Levesque L."/>
            <person name="Li R."/>
            <person name="Lin C.F."/>
            <person name="Lin M.F."/>
            <person name="Lindblad-Toh K."/>
            <person name="Llopart A."/>
            <person name="Long M."/>
            <person name="Low L."/>
            <person name="Lozovsky E."/>
            <person name="Lu J."/>
            <person name="Luo M."/>
            <person name="Machado C.A."/>
            <person name="Makalowski W."/>
            <person name="Marzo M."/>
            <person name="Matsuda M."/>
            <person name="Matzkin L."/>
            <person name="McAllister B."/>
            <person name="McBride C.S."/>
            <person name="McKernan B."/>
            <person name="McKernan K."/>
            <person name="Mendez-Lago M."/>
            <person name="Minx P."/>
            <person name="Mollenhauer M.U."/>
            <person name="Montooth K."/>
            <person name="Mount S.M."/>
            <person name="Mu X."/>
            <person name="Myers E."/>
            <person name="Negre B."/>
            <person name="Newfeld S."/>
            <person name="Nielsen R."/>
            <person name="Noor M.A."/>
            <person name="O'Grady P."/>
            <person name="Pachter L."/>
            <person name="Papaceit M."/>
            <person name="Parisi M.J."/>
            <person name="Parisi M."/>
            <person name="Parts L."/>
            <person name="Pedersen J.S."/>
            <person name="Pesole G."/>
            <person name="Phillippy A.M."/>
            <person name="Ponting C.P."/>
            <person name="Pop M."/>
            <person name="Porcelli D."/>
            <person name="Powell J.R."/>
            <person name="Prohaska S."/>
            <person name="Pruitt K."/>
            <person name="Puig M."/>
            <person name="Quesneville H."/>
            <person name="Ram K.R."/>
            <person name="Rand D."/>
            <person name="Rasmussen M.D."/>
            <person name="Reed L.K."/>
            <person name="Reenan R."/>
            <person name="Reily A."/>
            <person name="Remington K.A."/>
            <person name="Rieger T.T."/>
            <person name="Ritchie M.G."/>
            <person name="Robin C."/>
            <person name="Rogers Y.H."/>
            <person name="Rohde C."/>
            <person name="Rozas J."/>
            <person name="Rubenfield M.J."/>
            <person name="Ruiz A."/>
            <person name="Russo S."/>
            <person name="Salzberg S.L."/>
            <person name="Sanchez-Gracia A."/>
            <person name="Saranga D.J."/>
            <person name="Sato H."/>
            <person name="Schaeffer S.W."/>
            <person name="Schatz M.C."/>
            <person name="Schlenke T."/>
            <person name="Schwartz R."/>
            <person name="Segarra C."/>
            <person name="Singh R.S."/>
            <person name="Sirot L."/>
            <person name="Sirota M."/>
            <person name="Sisneros N.B."/>
            <person name="Smith C.D."/>
            <person name="Smith T.F."/>
            <person name="Spieth J."/>
            <person name="Stage D.E."/>
            <person name="Stark A."/>
            <person name="Stephan W."/>
            <person name="Strausberg R.L."/>
            <person name="Strempel S."/>
            <person name="Sturgill D."/>
            <person name="Sutton G."/>
            <person name="Sutton G.G."/>
            <person name="Tao W."/>
            <person name="Teichmann S."/>
            <person name="Tobari Y.N."/>
            <person name="Tomimura Y."/>
            <person name="Tsolas J.M."/>
            <person name="Valente V.L."/>
            <person name="Venter E."/>
            <person name="Venter J.C."/>
            <person name="Vicario S."/>
            <person name="Vieira F.G."/>
            <person name="Vilella A.J."/>
            <person name="Villasante A."/>
            <person name="Walenz B."/>
            <person name="Wang J."/>
            <person name="Wasserman M."/>
            <person name="Watts T."/>
            <person name="Wilson D."/>
            <person name="Wilson R.K."/>
            <person name="Wing R.A."/>
            <person name="Wolfner M.F."/>
            <person name="Wong A."/>
            <person name="Wong G.K."/>
            <person name="Wu C.I."/>
            <person name="Wu G."/>
            <person name="Yamamoto D."/>
            <person name="Yang H.P."/>
            <person name="Yang S.P."/>
            <person name="Yorke J.A."/>
            <person name="Yoshida K."/>
            <person name="Zdobnov E."/>
            <person name="Zhang P."/>
            <person name="Zhang Y."/>
            <person name="Zimin A.V."/>
            <person name="Baldwin J."/>
            <person name="Abdouelleil A."/>
            <person name="Abdulkadir J."/>
            <person name="Abebe A."/>
            <person name="Abera B."/>
            <person name="Abreu J."/>
            <person name="Acer S.C."/>
            <person name="Aftuck L."/>
            <person name="Alexander A."/>
            <person name="An P."/>
            <person name="Anderson E."/>
            <person name="Anderson S."/>
            <person name="Arachi H."/>
            <person name="Azer M."/>
            <person name="Bachantsang P."/>
            <person name="Barry A."/>
            <person name="Bayul T."/>
            <person name="Berlin A."/>
            <person name="Bessette D."/>
            <person name="Bloom T."/>
            <person name="Blye J."/>
            <person name="Boguslavskiy L."/>
            <person name="Bonnet C."/>
            <person name="Boukhgalter B."/>
            <person name="Bourzgui I."/>
            <person name="Brown A."/>
            <person name="Cahill P."/>
            <person name="Channer S."/>
            <person name="Cheshatsang Y."/>
            <person name="Chuda L."/>
            <person name="Citroen M."/>
            <person name="Collymore A."/>
            <person name="Cooke P."/>
            <person name="Costello M."/>
            <person name="D'Aco K."/>
            <person name="Daza R."/>
            <person name="De Haan G."/>
            <person name="DeGray S."/>
            <person name="DeMaso C."/>
            <person name="Dhargay N."/>
            <person name="Dooley K."/>
            <person name="Dooley E."/>
            <person name="Doricent M."/>
            <person name="Dorje P."/>
            <person name="Dorjee K."/>
            <person name="Dupes A."/>
            <person name="Elong R."/>
            <person name="Falk J."/>
            <person name="Farina A."/>
            <person name="Faro S."/>
            <person name="Ferguson D."/>
            <person name="Fisher S."/>
            <person name="Foley C.D."/>
            <person name="Franke A."/>
            <person name="Friedrich D."/>
            <person name="Gadbois L."/>
            <person name="Gearin G."/>
            <person name="Gearin C.R."/>
            <person name="Giannoukos G."/>
            <person name="Goode T."/>
            <person name="Graham J."/>
            <person name="Grandbois E."/>
            <person name="Grewal S."/>
            <person name="Gyaltsen K."/>
            <person name="Hafez N."/>
            <person name="Hagos B."/>
            <person name="Hall J."/>
            <person name="Henson C."/>
            <person name="Hollinger A."/>
            <person name="Honan T."/>
            <person name="Huard M.D."/>
            <person name="Hughes L."/>
            <person name="Hurhula B."/>
            <person name="Husby M.E."/>
            <person name="Kamat A."/>
            <person name="Kanga B."/>
            <person name="Kashin S."/>
            <person name="Khazanovich D."/>
            <person name="Kisner P."/>
            <person name="Lance K."/>
            <person name="Lara M."/>
            <person name="Lee W."/>
            <person name="Lennon N."/>
            <person name="Letendre F."/>
            <person name="LeVine R."/>
            <person name="Lipovsky A."/>
            <person name="Liu X."/>
            <person name="Liu J."/>
            <person name="Liu S."/>
            <person name="Lokyitsang T."/>
            <person name="Lokyitsang Y."/>
            <person name="Lubonja R."/>
            <person name="Lui A."/>
            <person name="MacDonald P."/>
            <person name="Magnisalis V."/>
            <person name="Maru K."/>
            <person name="Matthews C."/>
            <person name="McCusker W."/>
            <person name="McDonough S."/>
            <person name="Mehta T."/>
            <person name="Meldrim J."/>
            <person name="Meneus L."/>
            <person name="Mihai O."/>
            <person name="Mihalev A."/>
            <person name="Mihova T."/>
            <person name="Mittelman R."/>
            <person name="Mlenga V."/>
            <person name="Montmayeur A."/>
            <person name="Mulrain L."/>
            <person name="Navidi A."/>
            <person name="Naylor J."/>
            <person name="Negash T."/>
            <person name="Nguyen T."/>
            <person name="Nguyen N."/>
            <person name="Nicol R."/>
            <person name="Norbu C."/>
            <person name="Norbu N."/>
            <person name="Novod N."/>
            <person name="O'Neill B."/>
            <person name="Osman S."/>
            <person name="Markiewicz E."/>
            <person name="Oyono O.L."/>
            <person name="Patti C."/>
            <person name="Phunkhang P."/>
            <person name="Pierre F."/>
            <person name="Priest M."/>
            <person name="Raghuraman S."/>
            <person name="Rege F."/>
            <person name="Reyes R."/>
            <person name="Rise C."/>
            <person name="Rogov P."/>
            <person name="Ross K."/>
            <person name="Ryan E."/>
            <person name="Settipalli S."/>
            <person name="Shea T."/>
            <person name="Sherpa N."/>
            <person name="Shi L."/>
            <person name="Shih D."/>
            <person name="Sparrow T."/>
            <person name="Spaulding J."/>
            <person name="Stalker J."/>
            <person name="Stange-Thomann N."/>
            <person name="Stavropoulos S."/>
            <person name="Stone C."/>
            <person name="Strader C."/>
            <person name="Tesfaye S."/>
            <person name="Thomson T."/>
            <person name="Thoulutsang Y."/>
            <person name="Thoulutsang D."/>
            <person name="Topham K."/>
            <person name="Topping I."/>
            <person name="Tsamla T."/>
            <person name="Vassiliev H."/>
            <person name="Vo A."/>
            <person name="Wangchuk T."/>
            <person name="Wangdi T."/>
            <person name="Weiand M."/>
            <person name="Wilkinson J."/>
            <person name="Wilson A."/>
            <person name="Yadav S."/>
            <person name="Young G."/>
            <person name="Yu Q."/>
            <person name="Zembek L."/>
            <person name="Zhong D."/>
            <person name="Zimmer A."/>
            <person name="Zwirko Z."/>
            <person name="Jaffe D.B."/>
            <person name="Alvarez P."/>
            <person name="Brockman W."/>
            <person name="Butler J."/>
            <person name="Chin C."/>
            <person name="Gnerre S."/>
            <person name="Grabherr M."/>
            <person name="Kleber M."/>
            <person name="Mauceli E."/>
            <person name="MacCallum I."/>
        </authorList>
    </citation>
    <scope>NUCLEOTIDE SEQUENCE [LARGE SCALE GENOMIC DNA]</scope>
    <source>
        <strain evidence="4">Tucson 14030-0811.24</strain>
    </source>
</reference>
<dbReference type="EMBL" id="CH964101">
    <property type="protein sequence ID" value="EDW79575.1"/>
    <property type="molecule type" value="Genomic_DNA"/>
</dbReference>
<dbReference type="STRING" id="7260.B4N5D6"/>
<evidence type="ECO:0000313" key="4">
    <source>
        <dbReference type="Proteomes" id="UP000007798"/>
    </source>
</evidence>
<feature type="region of interest" description="Disordered" evidence="1">
    <location>
        <begin position="71"/>
        <end position="90"/>
    </location>
</feature>
<dbReference type="InterPro" id="IPR011705">
    <property type="entry name" value="BACK"/>
</dbReference>
<dbReference type="HOGENOM" id="CLU_037062_0_0_1"/>
<dbReference type="Pfam" id="PF07707">
    <property type="entry name" value="BACK"/>
    <property type="match status" value="1"/>
</dbReference>
<feature type="region of interest" description="Disordered" evidence="1">
    <location>
        <begin position="1"/>
        <end position="21"/>
    </location>
</feature>
<sequence>MSGRMSAKSRSSSSWDDESEAETIAIITNDDEKGSDLLSNSQDIFTPHWNWQEYIDKDTVPENLMTNMEDISESSGNKRQPHYTPLTSRLNSSRSHNSLFFDLEAKTTMDHGAIDCSMSDLWNVVKYPKGPVTNEVFKMSDLELMSARWTEEDNDETETEVPDIDDGIQSMLNNTYAVNTPRSVGSCYDFEMVFKPMNVVEEDSLALFLNNRNGKELTPVELLTICILPMAVMPLIYDWMLTESEELDVDDQFIPLFIAAMYLGVQQLLEHYWYTLSLNHDMGLCEMTAFHAYMKGRILGCGEILPILVCKLRKIFIPLVASTEFLRLTAHEVHLLFKQDTICVNCEDEVFFAAVRWFEFNWPVRKKFVNLIMSAVRFRHLSPWLRRSLDHLRENDLIKEISEMPQVTARLWDSAKYCTAWMTGTTEMGRRKRTIFSKYLRNKCIERYWVYCPGVPHHHDIKCPRYRELTYNTFKRLLTKVQTHFLDYIDSLKFIPNKYWNTFKCCPDIDLNAENTRVCPRPKFYSTEVPYILKSENLSIIPSSSR</sequence>
<dbReference type="PhylomeDB" id="B4N5D6"/>
<dbReference type="PANTHER" id="PTHR22667:SF0">
    <property type="entry name" value="AT01380P-RELATED"/>
    <property type="match status" value="1"/>
</dbReference>
<dbReference type="FunCoup" id="B4N5D6">
    <property type="interactions" value="20"/>
</dbReference>
<dbReference type="Gene3D" id="1.25.40.420">
    <property type="match status" value="1"/>
</dbReference>
<feature type="compositionally biased region" description="Low complexity" evidence="1">
    <location>
        <begin position="1"/>
        <end position="14"/>
    </location>
</feature>
<dbReference type="SMART" id="SM00875">
    <property type="entry name" value="BACK"/>
    <property type="match status" value="1"/>
</dbReference>
<dbReference type="KEGG" id="dwi:6645866"/>
<accession>B4N5D6</accession>
<feature type="domain" description="BACK" evidence="2">
    <location>
        <begin position="289"/>
        <end position="390"/>
    </location>
</feature>
<evidence type="ECO:0000313" key="3">
    <source>
        <dbReference type="EMBL" id="EDW79575.1"/>
    </source>
</evidence>